<evidence type="ECO:0000313" key="3">
    <source>
        <dbReference type="Proteomes" id="UP001172457"/>
    </source>
</evidence>
<keyword evidence="3" id="KW-1185">Reference proteome</keyword>
<accession>A0AA38TQZ0</accession>
<reference evidence="2" key="1">
    <citation type="submission" date="2023-03" db="EMBL/GenBank/DDBJ databases">
        <title>Chromosome-scale reference genome and RAD-based genetic map of yellow starthistle (Centaurea solstitialis) reveal putative structural variation and QTLs associated with invader traits.</title>
        <authorList>
            <person name="Reatini B."/>
            <person name="Cang F.A."/>
            <person name="Jiang Q."/>
            <person name="Mckibben M.T.W."/>
            <person name="Barker M.S."/>
            <person name="Rieseberg L.H."/>
            <person name="Dlugosch K.M."/>
        </authorList>
    </citation>
    <scope>NUCLEOTIDE SEQUENCE</scope>
    <source>
        <strain evidence="2">CAN-66</strain>
        <tissue evidence="2">Leaf</tissue>
    </source>
</reference>
<feature type="compositionally biased region" description="Basic and acidic residues" evidence="1">
    <location>
        <begin position="64"/>
        <end position="77"/>
    </location>
</feature>
<feature type="region of interest" description="Disordered" evidence="1">
    <location>
        <begin position="1"/>
        <end position="77"/>
    </location>
</feature>
<feature type="region of interest" description="Disordered" evidence="1">
    <location>
        <begin position="168"/>
        <end position="198"/>
    </location>
</feature>
<dbReference type="EMBL" id="JARYMX010000003">
    <property type="protein sequence ID" value="KAJ9555068.1"/>
    <property type="molecule type" value="Genomic_DNA"/>
</dbReference>
<feature type="compositionally biased region" description="Polar residues" evidence="1">
    <location>
        <begin position="17"/>
        <end position="31"/>
    </location>
</feature>
<name>A0AA38TQZ0_9ASTR</name>
<feature type="compositionally biased region" description="Basic residues" evidence="1">
    <location>
        <begin position="33"/>
        <end position="45"/>
    </location>
</feature>
<gene>
    <name evidence="2" type="ORF">OSB04_009682</name>
</gene>
<organism evidence="2 3">
    <name type="scientific">Centaurea solstitialis</name>
    <name type="common">yellow star-thistle</name>
    <dbReference type="NCBI Taxonomy" id="347529"/>
    <lineage>
        <taxon>Eukaryota</taxon>
        <taxon>Viridiplantae</taxon>
        <taxon>Streptophyta</taxon>
        <taxon>Embryophyta</taxon>
        <taxon>Tracheophyta</taxon>
        <taxon>Spermatophyta</taxon>
        <taxon>Magnoliopsida</taxon>
        <taxon>eudicotyledons</taxon>
        <taxon>Gunneridae</taxon>
        <taxon>Pentapetalae</taxon>
        <taxon>asterids</taxon>
        <taxon>campanulids</taxon>
        <taxon>Asterales</taxon>
        <taxon>Asteraceae</taxon>
        <taxon>Carduoideae</taxon>
        <taxon>Cardueae</taxon>
        <taxon>Centaureinae</taxon>
        <taxon>Centaurea</taxon>
    </lineage>
</organism>
<dbReference type="Proteomes" id="UP001172457">
    <property type="component" value="Chromosome 3"/>
</dbReference>
<dbReference type="AlphaFoldDB" id="A0AA38TQZ0"/>
<protein>
    <submittedName>
        <fullName evidence="2">Uncharacterized protein</fullName>
    </submittedName>
</protein>
<evidence type="ECO:0000256" key="1">
    <source>
        <dbReference type="SAM" id="MobiDB-lite"/>
    </source>
</evidence>
<evidence type="ECO:0000313" key="2">
    <source>
        <dbReference type="EMBL" id="KAJ9555068.1"/>
    </source>
</evidence>
<feature type="compositionally biased region" description="Polar residues" evidence="1">
    <location>
        <begin position="171"/>
        <end position="182"/>
    </location>
</feature>
<feature type="compositionally biased region" description="Basic and acidic residues" evidence="1">
    <location>
        <begin position="1"/>
        <end position="15"/>
    </location>
</feature>
<comment type="caution">
    <text evidence="2">The sequence shown here is derived from an EMBL/GenBank/DDBJ whole genome shotgun (WGS) entry which is preliminary data.</text>
</comment>
<proteinExistence type="predicted"/>
<sequence length="329" mass="36756">MREDHHEIQTSKKESLPVSSSNRKAKSVNTPSKKLHHQQQQKSIKKSLSSVFSPITEEDVLNSSEKESVNADESKLEISETSLDSDLILVPDNAVVVRHPEESVGNSPISEAFVFDEDQSSKCKSMERYVASLDQFISPSSAKLSSVENTPFSSLSPAESTTLSSTISTLEMTPSSSSQITRLTEDGATTEETDSPHLESLVKHLRKSMIQVLNSADIDLQYKKLLDALVKVVIEEFCSLHEERDIVAELFSRKMLKALIMALHQPNTFHRGGEDSSILHCKILIILSAIFHFQHKSIRSIKNLKYMIFASCEMKSCEKGCLSELHITY</sequence>